<protein>
    <submittedName>
        <fullName evidence="1">Putative adenylate-forming enzyme</fullName>
    </submittedName>
</protein>
<feature type="non-terminal residue" evidence="1">
    <location>
        <position position="44"/>
    </location>
</feature>
<organism evidence="1">
    <name type="scientific">human gut metagenome</name>
    <dbReference type="NCBI Taxonomy" id="408170"/>
    <lineage>
        <taxon>unclassified sequences</taxon>
        <taxon>metagenomes</taxon>
        <taxon>organismal metagenomes</taxon>
    </lineage>
</organism>
<dbReference type="EMBL" id="AZMM01010986">
    <property type="protein sequence ID" value="ETJ34588.1"/>
    <property type="molecule type" value="Genomic_DNA"/>
</dbReference>
<dbReference type="AlphaFoldDB" id="W1XW63"/>
<reference evidence="1" key="1">
    <citation type="submission" date="2013-12" db="EMBL/GenBank/DDBJ databases">
        <title>A Varibaculum cambriense genome reconstructed from a premature infant gut community with otherwise low bacterial novelty that shifts toward anaerobic metabolism during the third week of life.</title>
        <authorList>
            <person name="Brown C.T."/>
            <person name="Sharon I."/>
            <person name="Thomas B.C."/>
            <person name="Castelle C.J."/>
            <person name="Morowitz M.J."/>
            <person name="Banfield J.F."/>
        </authorList>
    </citation>
    <scope>NUCLEOTIDE SEQUENCE</scope>
</reference>
<gene>
    <name evidence="1" type="ORF">Q604_UNBC10986G0001</name>
</gene>
<evidence type="ECO:0000313" key="1">
    <source>
        <dbReference type="EMBL" id="ETJ34588.1"/>
    </source>
</evidence>
<accession>W1XW63</accession>
<sequence length="44" mass="5544">MKKITFLKTFFQTRWLHNFRSREALENYQKKQLAAYMDFLKRES</sequence>
<name>W1XW63_9ZZZZ</name>
<proteinExistence type="predicted"/>
<comment type="caution">
    <text evidence="1">The sequence shown here is derived from an EMBL/GenBank/DDBJ whole genome shotgun (WGS) entry which is preliminary data.</text>
</comment>